<dbReference type="AlphaFoldDB" id="A0A8H6YAV5"/>
<dbReference type="InterPro" id="IPR036047">
    <property type="entry name" value="F-box-like_dom_sf"/>
</dbReference>
<evidence type="ECO:0000259" key="1">
    <source>
        <dbReference type="Pfam" id="PF12937"/>
    </source>
</evidence>
<dbReference type="InterPro" id="IPR001810">
    <property type="entry name" value="F-box_dom"/>
</dbReference>
<evidence type="ECO:0000313" key="3">
    <source>
        <dbReference type="Proteomes" id="UP000623467"/>
    </source>
</evidence>
<sequence length="445" mass="49984">MQSKADIGRFIEDSDSELGISSLAIDSIPIELLVGIFKLSIHDNTHVEGVFRISQVCSHWRQATHNTPCLWTRPLRVDLRKGRPSQGVYLDGLSSWLGRSVPLPVNLTLLLGSSGISERILEEILKISPRWQCLRLRVAEVLWRPPLSLASLLAECRLDSLEKLDLGREAFSKDINLPAFPHFDNLPRLKSLTICIESSVVCMPWAQLTYLRLECDSPPDDALDTLAQCANLAVASIHISGWESGELTAHRDIITLTNLDTLFLAFSGLNKYVTPFFGCLAAPALATLTLDFSSMYSDMQWTRACFVDFQLRAPNITRLKIYFGDLTPEDLTTALQHAPSLAELELKYCSFFDDAVVSALYCEDVVKPLAPCLHYLVLHLIPKVLTADILAGMLASRWWTDSELATRLDLPAVARWTYLKFTGFRGQLWDRMADLQREGLPIRLR</sequence>
<dbReference type="EMBL" id="JACAZH010000010">
    <property type="protein sequence ID" value="KAF7357630.1"/>
    <property type="molecule type" value="Genomic_DNA"/>
</dbReference>
<dbReference type="InterPro" id="IPR032675">
    <property type="entry name" value="LRR_dom_sf"/>
</dbReference>
<name>A0A8H6YAV5_9AGAR</name>
<gene>
    <name evidence="2" type="ORF">MSAN_01359500</name>
</gene>
<feature type="domain" description="F-box" evidence="1">
    <location>
        <begin position="25"/>
        <end position="75"/>
    </location>
</feature>
<dbReference type="Pfam" id="PF12937">
    <property type="entry name" value="F-box-like"/>
    <property type="match status" value="1"/>
</dbReference>
<dbReference type="SUPFAM" id="SSF81383">
    <property type="entry name" value="F-box domain"/>
    <property type="match status" value="1"/>
</dbReference>
<reference evidence="2" key="1">
    <citation type="submission" date="2020-05" db="EMBL/GenBank/DDBJ databases">
        <title>Mycena genomes resolve the evolution of fungal bioluminescence.</title>
        <authorList>
            <person name="Tsai I.J."/>
        </authorList>
    </citation>
    <scope>NUCLEOTIDE SEQUENCE</scope>
    <source>
        <strain evidence="2">160909Yilan</strain>
    </source>
</reference>
<evidence type="ECO:0000313" key="2">
    <source>
        <dbReference type="EMBL" id="KAF7357630.1"/>
    </source>
</evidence>
<comment type="caution">
    <text evidence="2">The sequence shown here is derived from an EMBL/GenBank/DDBJ whole genome shotgun (WGS) entry which is preliminary data.</text>
</comment>
<dbReference type="Gene3D" id="3.80.10.10">
    <property type="entry name" value="Ribonuclease Inhibitor"/>
    <property type="match status" value="1"/>
</dbReference>
<protein>
    <recommendedName>
        <fullName evidence="1">F-box domain-containing protein</fullName>
    </recommendedName>
</protein>
<proteinExistence type="predicted"/>
<keyword evidence="3" id="KW-1185">Reference proteome</keyword>
<dbReference type="Proteomes" id="UP000623467">
    <property type="component" value="Unassembled WGS sequence"/>
</dbReference>
<accession>A0A8H6YAV5</accession>
<dbReference type="SUPFAM" id="SSF52047">
    <property type="entry name" value="RNI-like"/>
    <property type="match status" value="1"/>
</dbReference>
<dbReference type="Gene3D" id="1.20.1280.50">
    <property type="match status" value="1"/>
</dbReference>
<dbReference type="OrthoDB" id="3024072at2759"/>
<organism evidence="2 3">
    <name type="scientific">Mycena sanguinolenta</name>
    <dbReference type="NCBI Taxonomy" id="230812"/>
    <lineage>
        <taxon>Eukaryota</taxon>
        <taxon>Fungi</taxon>
        <taxon>Dikarya</taxon>
        <taxon>Basidiomycota</taxon>
        <taxon>Agaricomycotina</taxon>
        <taxon>Agaricomycetes</taxon>
        <taxon>Agaricomycetidae</taxon>
        <taxon>Agaricales</taxon>
        <taxon>Marasmiineae</taxon>
        <taxon>Mycenaceae</taxon>
        <taxon>Mycena</taxon>
    </lineage>
</organism>